<dbReference type="Proteomes" id="UP001189429">
    <property type="component" value="Unassembled WGS sequence"/>
</dbReference>
<accession>A0ABN9SY08</accession>
<organism evidence="9 10">
    <name type="scientific">Prorocentrum cordatum</name>
    <dbReference type="NCBI Taxonomy" id="2364126"/>
    <lineage>
        <taxon>Eukaryota</taxon>
        <taxon>Sar</taxon>
        <taxon>Alveolata</taxon>
        <taxon>Dinophyceae</taxon>
        <taxon>Prorocentrales</taxon>
        <taxon>Prorocentraceae</taxon>
        <taxon>Prorocentrum</taxon>
    </lineage>
</organism>
<name>A0ABN9SY08_9DINO</name>
<dbReference type="PROSITE" id="PS50922">
    <property type="entry name" value="TLC"/>
    <property type="match status" value="1"/>
</dbReference>
<evidence type="ECO:0000256" key="5">
    <source>
        <dbReference type="PROSITE-ProRule" id="PRU00205"/>
    </source>
</evidence>
<comment type="caution">
    <text evidence="9">The sequence shown here is derived from an EMBL/GenBank/DDBJ whole genome shotgun (WGS) entry which is preliminary data.</text>
</comment>
<feature type="transmembrane region" description="Helical" evidence="7">
    <location>
        <begin position="150"/>
        <end position="168"/>
    </location>
</feature>
<proteinExistence type="predicted"/>
<keyword evidence="4 5" id="KW-0472">Membrane</keyword>
<evidence type="ECO:0000313" key="9">
    <source>
        <dbReference type="EMBL" id="CAK0837473.1"/>
    </source>
</evidence>
<feature type="transmembrane region" description="Helical" evidence="7">
    <location>
        <begin position="280"/>
        <end position="301"/>
    </location>
</feature>
<evidence type="ECO:0000259" key="8">
    <source>
        <dbReference type="PROSITE" id="PS50922"/>
    </source>
</evidence>
<keyword evidence="10" id="KW-1185">Reference proteome</keyword>
<keyword evidence="3 7" id="KW-1133">Transmembrane helix</keyword>
<evidence type="ECO:0000256" key="1">
    <source>
        <dbReference type="ARBA" id="ARBA00004141"/>
    </source>
</evidence>
<feature type="transmembrane region" description="Helical" evidence="7">
    <location>
        <begin position="235"/>
        <end position="260"/>
    </location>
</feature>
<dbReference type="InterPro" id="IPR006634">
    <property type="entry name" value="TLC-dom"/>
</dbReference>
<comment type="subcellular location">
    <subcellularLocation>
        <location evidence="1">Membrane</location>
        <topology evidence="1">Multi-pass membrane protein</topology>
    </subcellularLocation>
</comment>
<dbReference type="InterPro" id="IPR016439">
    <property type="entry name" value="Lag1/Lac1-like"/>
</dbReference>
<feature type="transmembrane region" description="Helical" evidence="7">
    <location>
        <begin position="58"/>
        <end position="81"/>
    </location>
</feature>
<protein>
    <recommendedName>
        <fullName evidence="8">TLC domain-containing protein</fullName>
    </recommendedName>
</protein>
<dbReference type="PANTHER" id="PTHR12560">
    <property type="entry name" value="LONGEVITY ASSURANCE FACTOR 1 LAG1"/>
    <property type="match status" value="1"/>
</dbReference>
<dbReference type="SMART" id="SM00724">
    <property type="entry name" value="TLC"/>
    <property type="match status" value="1"/>
</dbReference>
<reference evidence="9" key="1">
    <citation type="submission" date="2023-10" db="EMBL/GenBank/DDBJ databases">
        <authorList>
            <person name="Chen Y."/>
            <person name="Shah S."/>
            <person name="Dougan E. K."/>
            <person name="Thang M."/>
            <person name="Chan C."/>
        </authorList>
    </citation>
    <scope>NUCLEOTIDE SEQUENCE [LARGE SCALE GENOMIC DNA]</scope>
</reference>
<sequence>MAGAVLLPAAEGLLADVWQLLGGVWAGGGLGGDPVPVDVSAARPESLLPLAVATVVSFFYLQAIEAAGAVVATALGVGSALDPKRRSAKRERFCTAWGEAVYFTVQVVVSYRLFGGTSWYWPSGWDTLTAENLEGDPSPPVYRCAREMRTYYVIEFGWYSMGLAMLFLKKRRSDFLEMLSHHAITSTLIFTSYTYGYIRVGIVVMTLHNLFDPFLNIAKCCHYALKGPLHVIADINFGMASVVFLISRLLMYPVVVYNVWFHNIMYPGKVPVWDATVDQWICKICLVMLYPIHLFWCYLLLKTAKKALRGGTVQKDERSDSEDGEEPDHSTGKQAVKDCDSSKRKNE</sequence>
<dbReference type="PANTHER" id="PTHR12560:SF0">
    <property type="entry name" value="LD18904P"/>
    <property type="match status" value="1"/>
</dbReference>
<feature type="domain" description="TLC" evidence="8">
    <location>
        <begin position="104"/>
        <end position="309"/>
    </location>
</feature>
<dbReference type="Pfam" id="PF03798">
    <property type="entry name" value="TRAM_LAG1_CLN8"/>
    <property type="match status" value="1"/>
</dbReference>
<evidence type="ECO:0000256" key="6">
    <source>
        <dbReference type="SAM" id="MobiDB-lite"/>
    </source>
</evidence>
<evidence type="ECO:0000256" key="3">
    <source>
        <dbReference type="ARBA" id="ARBA00022989"/>
    </source>
</evidence>
<dbReference type="EMBL" id="CAUYUJ010014156">
    <property type="protein sequence ID" value="CAK0837473.1"/>
    <property type="molecule type" value="Genomic_DNA"/>
</dbReference>
<feature type="region of interest" description="Disordered" evidence="6">
    <location>
        <begin position="309"/>
        <end position="347"/>
    </location>
</feature>
<feature type="compositionally biased region" description="Basic and acidic residues" evidence="6">
    <location>
        <begin position="327"/>
        <end position="347"/>
    </location>
</feature>
<gene>
    <name evidence="9" type="ORF">PCOR1329_LOCUS33660</name>
</gene>
<evidence type="ECO:0000256" key="2">
    <source>
        <dbReference type="ARBA" id="ARBA00022692"/>
    </source>
</evidence>
<evidence type="ECO:0000256" key="7">
    <source>
        <dbReference type="SAM" id="Phobius"/>
    </source>
</evidence>
<evidence type="ECO:0000313" key="10">
    <source>
        <dbReference type="Proteomes" id="UP001189429"/>
    </source>
</evidence>
<evidence type="ECO:0000256" key="4">
    <source>
        <dbReference type="ARBA" id="ARBA00023136"/>
    </source>
</evidence>
<keyword evidence="2 5" id="KW-0812">Transmembrane</keyword>